<evidence type="ECO:0000313" key="6">
    <source>
        <dbReference type="Proteomes" id="UP000006008"/>
    </source>
</evidence>
<feature type="domain" description="PpiC" evidence="4">
    <location>
        <begin position="178"/>
        <end position="278"/>
    </location>
</feature>
<dbReference type="PATRIC" id="fig|742725.3.peg.1883"/>
<dbReference type="InterPro" id="IPR050280">
    <property type="entry name" value="OMP_Chaperone_SurA"/>
</dbReference>
<dbReference type="SUPFAM" id="SSF54534">
    <property type="entry name" value="FKBP-like"/>
    <property type="match status" value="2"/>
</dbReference>
<dbReference type="STRING" id="742725.HMPREF9450_01789"/>
<dbReference type="AlphaFoldDB" id="G5HAX4"/>
<dbReference type="InterPro" id="IPR046357">
    <property type="entry name" value="PPIase_dom_sf"/>
</dbReference>
<protein>
    <recommendedName>
        <fullName evidence="4">PpiC domain-containing protein</fullName>
    </recommendedName>
</protein>
<dbReference type="Gene3D" id="1.10.4030.10">
    <property type="entry name" value="Porin chaperone SurA, peptide-binding domain"/>
    <property type="match status" value="1"/>
</dbReference>
<evidence type="ECO:0000313" key="5">
    <source>
        <dbReference type="EMBL" id="EHB91740.1"/>
    </source>
</evidence>
<accession>G5HAX4</accession>
<dbReference type="GO" id="GO:0003755">
    <property type="term" value="F:peptidyl-prolyl cis-trans isomerase activity"/>
    <property type="evidence" value="ECO:0007669"/>
    <property type="project" value="UniProtKB-KW"/>
</dbReference>
<dbReference type="PANTHER" id="PTHR47637:SF1">
    <property type="entry name" value="CHAPERONE SURA"/>
    <property type="match status" value="1"/>
</dbReference>
<evidence type="ECO:0000256" key="1">
    <source>
        <dbReference type="ARBA" id="ARBA00022729"/>
    </source>
</evidence>
<keyword evidence="2" id="KW-0697">Rotamase</keyword>
<proteinExistence type="predicted"/>
<sequence length="467" mass="52728">MKPGLLLSALPALLCLVAGSAAAQSQVMADKVAAVVGNSMILYSDLVQTSKSLIEQRRQQGYTSDRDPLCEALETLIEQKILYNQAQIDSLNIDTGDIAIMVENTLSQEIAEKGSQAAVELYYHKPIFDIRSDLQERYEEMRYAGRMRQEIRSKSSVTSGEVERFFKHLPKDSLPIIPEQYVYSQIVRYPPSTEDAKFRTRERMLELRERIMNGTKFEVLARMYSEDPGSAIRGGEMDPMPKESFVQPFADALAKLKPGQISEVVETEFGYHLILLLDQVGNLYHCRHILLKPQFTDSEIKAAFTTLDSLKQEILAGKLTFADAVAKYSEDKYSNRNGGVATNIELLEAMNQGDARAATTKFLKEELSQTPEVYNALKDMKPGDISDAFASQDMRGNILGKIVRLDEIIPTHTASLSEDFLKIEEIALKKKQDADFETWLKNKVAGMFIRVDSEFRSCQFERPYLLK</sequence>
<dbReference type="InterPro" id="IPR000297">
    <property type="entry name" value="PPIase_PpiC"/>
</dbReference>
<dbReference type="EMBL" id="ADLD01000013">
    <property type="protein sequence ID" value="EHB91740.1"/>
    <property type="molecule type" value="Genomic_DNA"/>
</dbReference>
<dbReference type="HOGENOM" id="CLU_034646_13_0_10"/>
<organism evidence="5 6">
    <name type="scientific">Alistipes indistinctus YIT 12060</name>
    <dbReference type="NCBI Taxonomy" id="742725"/>
    <lineage>
        <taxon>Bacteria</taxon>
        <taxon>Pseudomonadati</taxon>
        <taxon>Bacteroidota</taxon>
        <taxon>Bacteroidia</taxon>
        <taxon>Bacteroidales</taxon>
        <taxon>Rikenellaceae</taxon>
        <taxon>Alistipes</taxon>
    </lineage>
</organism>
<name>G5HAX4_9BACT</name>
<gene>
    <name evidence="5" type="ORF">HMPREF9450_01789</name>
</gene>
<keyword evidence="6" id="KW-1185">Reference proteome</keyword>
<dbReference type="Proteomes" id="UP000006008">
    <property type="component" value="Unassembled WGS sequence"/>
</dbReference>
<reference evidence="5 6" key="1">
    <citation type="submission" date="2011-08" db="EMBL/GenBank/DDBJ databases">
        <title>The Genome Sequence of Alistipes indistinctus YIT 12060.</title>
        <authorList>
            <consortium name="The Broad Institute Genome Sequencing Platform"/>
            <person name="Earl A."/>
            <person name="Ward D."/>
            <person name="Feldgarden M."/>
            <person name="Gevers D."/>
            <person name="Morotomi M."/>
            <person name="Young S.K."/>
            <person name="Zeng Q."/>
            <person name="Gargeya S."/>
            <person name="Fitzgerald M."/>
            <person name="Haas B."/>
            <person name="Abouelleil A."/>
            <person name="Alvarado L."/>
            <person name="Arachchi H.M."/>
            <person name="Berlin A."/>
            <person name="Brown A."/>
            <person name="Chapman S.B."/>
            <person name="Chen Z."/>
            <person name="Dunbar C."/>
            <person name="Freedman E."/>
            <person name="Gearin G."/>
            <person name="Gellesch M."/>
            <person name="Goldberg J."/>
            <person name="Griggs A."/>
            <person name="Gujja S."/>
            <person name="Heiman D."/>
            <person name="Howarth C."/>
            <person name="Larson L."/>
            <person name="Lui A."/>
            <person name="MacDonald P.J.P."/>
            <person name="Montmayeur A."/>
            <person name="Murphy C."/>
            <person name="Neiman D."/>
            <person name="Pearson M."/>
            <person name="Priest M."/>
            <person name="Roberts A."/>
            <person name="Saif S."/>
            <person name="Shea T."/>
            <person name="Shenoy N."/>
            <person name="Sisk P."/>
            <person name="Stolte C."/>
            <person name="Sykes S."/>
            <person name="Wortman J."/>
            <person name="Nusbaum C."/>
            <person name="Birren B."/>
        </authorList>
    </citation>
    <scope>NUCLEOTIDE SEQUENCE [LARGE SCALE GENOMIC DNA]</scope>
    <source>
        <strain evidence="5 6">YIT 12060</strain>
    </source>
</reference>
<feature type="domain" description="PpiC" evidence="4">
    <location>
        <begin position="281"/>
        <end position="407"/>
    </location>
</feature>
<evidence type="ECO:0000256" key="3">
    <source>
        <dbReference type="SAM" id="SignalP"/>
    </source>
</evidence>
<dbReference type="PROSITE" id="PS50198">
    <property type="entry name" value="PPIC_PPIASE_2"/>
    <property type="match status" value="2"/>
</dbReference>
<dbReference type="Pfam" id="PF00639">
    <property type="entry name" value="Rotamase"/>
    <property type="match status" value="2"/>
</dbReference>
<comment type="caution">
    <text evidence="5">The sequence shown here is derived from an EMBL/GenBank/DDBJ whole genome shotgun (WGS) entry which is preliminary data.</text>
</comment>
<evidence type="ECO:0000259" key="4">
    <source>
        <dbReference type="PROSITE" id="PS50198"/>
    </source>
</evidence>
<feature type="chain" id="PRO_5007915105" description="PpiC domain-containing protein" evidence="3">
    <location>
        <begin position="24"/>
        <end position="467"/>
    </location>
</feature>
<dbReference type="Gene3D" id="3.10.50.40">
    <property type="match status" value="2"/>
</dbReference>
<dbReference type="GeneID" id="92815184"/>
<keyword evidence="1 3" id="KW-0732">Signal</keyword>
<dbReference type="eggNOG" id="COG0760">
    <property type="taxonomic scope" value="Bacteria"/>
</dbReference>
<dbReference type="InterPro" id="IPR027304">
    <property type="entry name" value="Trigger_fact/SurA_dom_sf"/>
</dbReference>
<evidence type="ECO:0000256" key="2">
    <source>
        <dbReference type="PROSITE-ProRule" id="PRU00278"/>
    </source>
</evidence>
<dbReference type="RefSeq" id="WP_009134595.1">
    <property type="nucleotide sequence ID" value="NZ_CP102250.1"/>
</dbReference>
<dbReference type="PANTHER" id="PTHR47637">
    <property type="entry name" value="CHAPERONE SURA"/>
    <property type="match status" value="1"/>
</dbReference>
<dbReference type="SUPFAM" id="SSF109998">
    <property type="entry name" value="Triger factor/SurA peptide-binding domain-like"/>
    <property type="match status" value="1"/>
</dbReference>
<feature type="signal peptide" evidence="3">
    <location>
        <begin position="1"/>
        <end position="23"/>
    </location>
</feature>
<keyword evidence="2" id="KW-0413">Isomerase</keyword>
<dbReference type="OrthoDB" id="14196at2"/>